<protein>
    <submittedName>
        <fullName evidence="1">Cytidylate kinase-like family protein</fullName>
    </submittedName>
</protein>
<accession>A0A926CZN4</accession>
<dbReference type="Pfam" id="PF13189">
    <property type="entry name" value="Cytidylate_kin2"/>
    <property type="match status" value="1"/>
</dbReference>
<organism evidence="1 2">
    <name type="scientific">Luoshenia tenuis</name>
    <dbReference type="NCBI Taxonomy" id="2763654"/>
    <lineage>
        <taxon>Bacteria</taxon>
        <taxon>Bacillati</taxon>
        <taxon>Bacillota</taxon>
        <taxon>Clostridia</taxon>
        <taxon>Christensenellales</taxon>
        <taxon>Christensenellaceae</taxon>
        <taxon>Luoshenia</taxon>
    </lineage>
</organism>
<keyword evidence="2" id="KW-1185">Reference proteome</keyword>
<dbReference type="Proteomes" id="UP000654279">
    <property type="component" value="Unassembled WGS sequence"/>
</dbReference>
<dbReference type="GO" id="GO:0016301">
    <property type="term" value="F:kinase activity"/>
    <property type="evidence" value="ECO:0007669"/>
    <property type="project" value="UniProtKB-KW"/>
</dbReference>
<sequence>MYQQLIVTIGREFGSGGHYIAEKLSERLDLPLFDKKILEHVGYSQEDIHKYDEKPGNPLLSRRVGRFSNSIEEVLAERTFDFIRELAEKGESFVVVGRCAEQVLRENPNAYSIFVLADEATKVKRIAELYTLTERKALELMRKQDRRRKYYHNTHSDIKWGDSRGYDLCINSSTLGVDKTVEAILQFLALRKDK</sequence>
<dbReference type="EMBL" id="JACRSO010000004">
    <property type="protein sequence ID" value="MBC8529690.1"/>
    <property type="molecule type" value="Genomic_DNA"/>
</dbReference>
<comment type="caution">
    <text evidence="1">The sequence shown here is derived from an EMBL/GenBank/DDBJ whole genome shotgun (WGS) entry which is preliminary data.</text>
</comment>
<evidence type="ECO:0000313" key="2">
    <source>
        <dbReference type="Proteomes" id="UP000654279"/>
    </source>
</evidence>
<dbReference type="SUPFAM" id="SSF52540">
    <property type="entry name" value="P-loop containing nucleoside triphosphate hydrolases"/>
    <property type="match status" value="1"/>
</dbReference>
<keyword evidence="1" id="KW-0808">Transferase</keyword>
<evidence type="ECO:0000313" key="1">
    <source>
        <dbReference type="EMBL" id="MBC8529690.1"/>
    </source>
</evidence>
<gene>
    <name evidence="1" type="ORF">H8699_09645</name>
</gene>
<proteinExistence type="predicted"/>
<keyword evidence="1" id="KW-0418">Kinase</keyword>
<reference evidence="1" key="1">
    <citation type="submission" date="2020-08" db="EMBL/GenBank/DDBJ databases">
        <title>Genome public.</title>
        <authorList>
            <person name="Liu C."/>
            <person name="Sun Q."/>
        </authorList>
    </citation>
    <scope>NUCLEOTIDE SEQUENCE</scope>
    <source>
        <strain evidence="1">NSJ-44</strain>
    </source>
</reference>
<name>A0A926CZN4_9FIRM</name>
<dbReference type="InterPro" id="IPR027417">
    <property type="entry name" value="P-loop_NTPase"/>
</dbReference>
<dbReference type="AlphaFoldDB" id="A0A926CZN4"/>
<dbReference type="Gene3D" id="3.40.50.300">
    <property type="entry name" value="P-loop containing nucleotide triphosphate hydrolases"/>
    <property type="match status" value="1"/>
</dbReference>
<dbReference type="RefSeq" id="WP_147517018.1">
    <property type="nucleotide sequence ID" value="NZ_JACRSO010000004.1"/>
</dbReference>